<feature type="transmembrane region" description="Helical" evidence="1">
    <location>
        <begin position="75"/>
        <end position="97"/>
    </location>
</feature>
<dbReference type="PANTHER" id="PTHR40448:SF1">
    <property type="entry name" value="TWO-COMPONENT SENSOR HISTIDINE KINASE"/>
    <property type="match status" value="1"/>
</dbReference>
<feature type="domain" description="Sensor histidine kinase NatK-like C-terminal" evidence="2">
    <location>
        <begin position="308"/>
        <end position="411"/>
    </location>
</feature>
<evidence type="ECO:0000313" key="3">
    <source>
        <dbReference type="EMBL" id="AOR22654.1"/>
    </source>
</evidence>
<proteinExistence type="predicted"/>
<dbReference type="InterPro" id="IPR036890">
    <property type="entry name" value="HATPase_C_sf"/>
</dbReference>
<feature type="transmembrane region" description="Helical" evidence="1">
    <location>
        <begin position="109"/>
        <end position="128"/>
    </location>
</feature>
<feature type="transmembrane region" description="Helical" evidence="1">
    <location>
        <begin position="29"/>
        <end position="45"/>
    </location>
</feature>
<name>A0A1D7XH20_9CLOT</name>
<accession>A0A1D7XH20</accession>
<dbReference type="STRING" id="394958.BGI42_02555"/>
<gene>
    <name evidence="3" type="ORF">BGI42_02555</name>
</gene>
<feature type="transmembrane region" description="Helical" evidence="1">
    <location>
        <begin position="172"/>
        <end position="193"/>
    </location>
</feature>
<sequence>MLNNFIINSIDTFNILYLYTTLTKRNNNILKLLLGVLFISILVTITEELGFDFIVIYIINIIMIKFIYKENLKEITLNFFLVALIDITLQLMLSLAINRFIYNYALESIIVEVIILILILILSKLNLLNIDINFKIINNSILICLILIFSVYSIVFKFIWSYKKIIILNNLFFDFLIIDVLVISQILIYMYLIKLIKEKEKFKISSEYNTVINEIIEEIKRRQHDFSNYKNTIKGIVEVLDEKEIKPAIINYMKDEDMSDNNINNLIYIDNIVIKSIIYRNICRSKQYNINFKYEIENNVLENILSYYEISNLLSNLLNNAFDEIIKNKCNKKNIDIKIFSEINQSHLIIKNQIVNHNNIDLNKIFKKGYSTKGNDKRGYGLYNVQEIVNSHKGHIKINIESEEIIFDICFNNS</sequence>
<keyword evidence="1" id="KW-0812">Transmembrane</keyword>
<evidence type="ECO:0000256" key="1">
    <source>
        <dbReference type="SAM" id="Phobius"/>
    </source>
</evidence>
<keyword evidence="1" id="KW-0472">Membrane</keyword>
<dbReference type="PANTHER" id="PTHR40448">
    <property type="entry name" value="TWO-COMPONENT SENSOR HISTIDINE KINASE"/>
    <property type="match status" value="1"/>
</dbReference>
<dbReference type="OrthoDB" id="9792686at2"/>
<dbReference type="KEGG" id="ctae:BGI42_02555"/>
<keyword evidence="1" id="KW-1133">Transmembrane helix</keyword>
<feature type="transmembrane region" description="Helical" evidence="1">
    <location>
        <begin position="140"/>
        <end position="160"/>
    </location>
</feature>
<dbReference type="Proteomes" id="UP000094652">
    <property type="component" value="Chromosome"/>
</dbReference>
<dbReference type="AlphaFoldDB" id="A0A1D7XH20"/>
<organism evidence="3 4">
    <name type="scientific">Clostridium taeniosporum</name>
    <dbReference type="NCBI Taxonomy" id="394958"/>
    <lineage>
        <taxon>Bacteria</taxon>
        <taxon>Bacillati</taxon>
        <taxon>Bacillota</taxon>
        <taxon>Clostridia</taxon>
        <taxon>Eubacteriales</taxon>
        <taxon>Clostridiaceae</taxon>
        <taxon>Clostridium</taxon>
    </lineage>
</organism>
<protein>
    <submittedName>
        <fullName evidence="3">GHKL domain-containing protein</fullName>
    </submittedName>
</protein>
<reference evidence="4" key="1">
    <citation type="submission" date="2016-09" db="EMBL/GenBank/DDBJ databases">
        <title>Genomics of Clostridium taeniosporum, an organism which forms endospores with ribbon-like appendages.</title>
        <authorList>
            <person name="Walker J.R."/>
        </authorList>
    </citation>
    <scope>NUCLEOTIDE SEQUENCE [LARGE SCALE GENOMIC DNA]</scope>
    <source>
        <strain evidence="4">1/k</strain>
    </source>
</reference>
<keyword evidence="4" id="KW-1185">Reference proteome</keyword>
<dbReference type="Pfam" id="PF14501">
    <property type="entry name" value="HATPase_c_5"/>
    <property type="match status" value="1"/>
</dbReference>
<evidence type="ECO:0000313" key="4">
    <source>
        <dbReference type="Proteomes" id="UP000094652"/>
    </source>
</evidence>
<dbReference type="EMBL" id="CP017253">
    <property type="protein sequence ID" value="AOR22654.1"/>
    <property type="molecule type" value="Genomic_DNA"/>
</dbReference>
<dbReference type="Gene3D" id="3.30.565.10">
    <property type="entry name" value="Histidine kinase-like ATPase, C-terminal domain"/>
    <property type="match status" value="1"/>
</dbReference>
<dbReference type="SUPFAM" id="SSF55874">
    <property type="entry name" value="ATPase domain of HSP90 chaperone/DNA topoisomerase II/histidine kinase"/>
    <property type="match status" value="1"/>
</dbReference>
<dbReference type="GO" id="GO:0042802">
    <property type="term" value="F:identical protein binding"/>
    <property type="evidence" value="ECO:0007669"/>
    <property type="project" value="TreeGrafter"/>
</dbReference>
<evidence type="ECO:0000259" key="2">
    <source>
        <dbReference type="Pfam" id="PF14501"/>
    </source>
</evidence>
<feature type="transmembrane region" description="Helical" evidence="1">
    <location>
        <begin position="51"/>
        <end position="68"/>
    </location>
</feature>
<dbReference type="InterPro" id="IPR032834">
    <property type="entry name" value="NatK-like_C"/>
</dbReference>